<dbReference type="InterPro" id="IPR001965">
    <property type="entry name" value="Znf_PHD"/>
</dbReference>
<keyword evidence="1" id="KW-0479">Metal-binding</keyword>
<keyword evidence="2 4" id="KW-0863">Zinc-finger</keyword>
<protein>
    <submittedName>
        <fullName evidence="7">PHD finger protein 21A</fullName>
    </submittedName>
</protein>
<dbReference type="EMBL" id="JPOX01000030">
    <property type="protein sequence ID" value="KFX44162.1"/>
    <property type="molecule type" value="Genomic_DNA"/>
</dbReference>
<feature type="compositionally biased region" description="Low complexity" evidence="5">
    <location>
        <begin position="210"/>
        <end position="221"/>
    </location>
</feature>
<evidence type="ECO:0000313" key="7">
    <source>
        <dbReference type="EMBL" id="KFX44162.1"/>
    </source>
</evidence>
<evidence type="ECO:0000256" key="2">
    <source>
        <dbReference type="ARBA" id="ARBA00022771"/>
    </source>
</evidence>
<comment type="caution">
    <text evidence="7">The sequence shown here is derived from an EMBL/GenBank/DDBJ whole genome shotgun (WGS) entry which is preliminary data.</text>
</comment>
<dbReference type="GO" id="GO:0008270">
    <property type="term" value="F:zinc ion binding"/>
    <property type="evidence" value="ECO:0007669"/>
    <property type="project" value="UniProtKB-KW"/>
</dbReference>
<feature type="domain" description="PHD-type" evidence="6">
    <location>
        <begin position="35"/>
        <end position="82"/>
    </location>
</feature>
<evidence type="ECO:0000259" key="6">
    <source>
        <dbReference type="PROSITE" id="PS50016"/>
    </source>
</evidence>
<dbReference type="Gene3D" id="3.30.40.10">
    <property type="entry name" value="Zinc/RING finger domain, C3HC4 (zinc finger)"/>
    <property type="match status" value="1"/>
</dbReference>
<accession>A0A093UV58</accession>
<evidence type="ECO:0000256" key="5">
    <source>
        <dbReference type="SAM" id="MobiDB-lite"/>
    </source>
</evidence>
<dbReference type="SMART" id="SM00249">
    <property type="entry name" value="PHD"/>
    <property type="match status" value="1"/>
</dbReference>
<dbReference type="InterPro" id="IPR019787">
    <property type="entry name" value="Znf_PHD-finger"/>
</dbReference>
<feature type="compositionally biased region" description="Basic and acidic residues" evidence="5">
    <location>
        <begin position="182"/>
        <end position="191"/>
    </location>
</feature>
<feature type="compositionally biased region" description="Low complexity" evidence="5">
    <location>
        <begin position="192"/>
        <end position="201"/>
    </location>
</feature>
<dbReference type="eggNOG" id="ENOG502SZ63">
    <property type="taxonomic scope" value="Eukaryota"/>
</dbReference>
<dbReference type="PROSITE" id="PS50016">
    <property type="entry name" value="ZF_PHD_2"/>
    <property type="match status" value="1"/>
</dbReference>
<reference key="1">
    <citation type="journal article" date="2014" name="PLoS Genet.">
        <title>Signature Gene Expression Reveals Novel Clues to the Molecular Mechanisms of Dimorphic Transition in Penicillium marneffei.</title>
        <authorList>
            <person name="Yang E."/>
            <person name="Wang G."/>
            <person name="Cai J."/>
            <person name="Woo P.C."/>
            <person name="Lau S.K."/>
            <person name="Yuen K.-Y."/>
            <person name="Chow W.-N."/>
            <person name="Lin X."/>
        </authorList>
    </citation>
    <scope>NUCLEOTIDE SEQUENCE [LARGE SCALE GENOMIC DNA]</scope>
    <source>
        <strain>PM1</strain>
    </source>
</reference>
<name>A0A093UV58_TALMA</name>
<gene>
    <name evidence="7" type="ORF">GQ26_0300740</name>
</gene>
<reference evidence="7" key="2">
    <citation type="journal article" date="2014" name="PLoS Genet.">
        <title>Signature gene expression reveals novel clues to the molecular mechanisms of dimorphic transition in Penicillium marneffei.</title>
        <authorList>
            <person name="Yang E."/>
            <person name="Wang G."/>
            <person name="Cai J."/>
            <person name="Woo P.C."/>
            <person name="Lau S.K."/>
            <person name="Yuen K.-Y."/>
            <person name="Chow W.-N."/>
            <person name="Lin X."/>
        </authorList>
    </citation>
    <scope>NUCLEOTIDE SEQUENCE</scope>
    <source>
        <strain evidence="7">PM1</strain>
    </source>
</reference>
<dbReference type="SUPFAM" id="SSF57903">
    <property type="entry name" value="FYVE/PHD zinc finger"/>
    <property type="match status" value="1"/>
</dbReference>
<organism evidence="7">
    <name type="scientific">Talaromyces marneffei PM1</name>
    <dbReference type="NCBI Taxonomy" id="1077442"/>
    <lineage>
        <taxon>Eukaryota</taxon>
        <taxon>Fungi</taxon>
        <taxon>Dikarya</taxon>
        <taxon>Ascomycota</taxon>
        <taxon>Pezizomycotina</taxon>
        <taxon>Eurotiomycetes</taxon>
        <taxon>Eurotiomycetidae</taxon>
        <taxon>Eurotiales</taxon>
        <taxon>Trichocomaceae</taxon>
        <taxon>Talaromyces</taxon>
        <taxon>Talaromyces sect. Talaromyces</taxon>
    </lineage>
</organism>
<dbReference type="HOGENOM" id="CLU_1200495_0_0_1"/>
<feature type="region of interest" description="Disordered" evidence="5">
    <location>
        <begin position="182"/>
        <end position="224"/>
    </location>
</feature>
<proteinExistence type="predicted"/>
<keyword evidence="3" id="KW-0862">Zinc</keyword>
<evidence type="ECO:0000256" key="4">
    <source>
        <dbReference type="PROSITE-ProRule" id="PRU00146"/>
    </source>
</evidence>
<evidence type="ECO:0000256" key="3">
    <source>
        <dbReference type="ARBA" id="ARBA00022833"/>
    </source>
</evidence>
<dbReference type="AlphaFoldDB" id="A0A093UV58"/>
<evidence type="ECO:0000256" key="1">
    <source>
        <dbReference type="ARBA" id="ARBA00022723"/>
    </source>
</evidence>
<dbReference type="InterPro" id="IPR011011">
    <property type="entry name" value="Znf_FYVE_PHD"/>
</dbReference>
<sequence length="241" mass="26870">MNNIESHISTREAMLSEGTKDFIEKEWIGAGRPHNIICSQCLKPGNLSLCSTCCRSYHYVCLASPPSVEGAASWSCPSCQERQTALQFEYDRLSDPTNVSMVDRNRDTSAGDIFAATFSDPAYTMAKRFLSNHGLANNNAITADFLNDLQQLIVKSELASHKDTELLKLRRENSRLMTEISRNRAGSEPHQSHQFHQSQHSPVYNSQQGASAPPSYPPSKAEISKLDVSDKSWDRIISEAF</sequence>
<dbReference type="InterPro" id="IPR013083">
    <property type="entry name" value="Znf_RING/FYVE/PHD"/>
</dbReference>